<keyword evidence="2" id="KW-1185">Reference proteome</keyword>
<accession>A0A6G8R5T8</accession>
<proteinExistence type="predicted"/>
<evidence type="ECO:0000313" key="1">
    <source>
        <dbReference type="EMBL" id="QIN96777.1"/>
    </source>
</evidence>
<sequence>MLLELEDWELTPDDWHDNADVITNEGRRQYLESLFAIETDD</sequence>
<organism evidence="1 2">
    <name type="scientific">Synechococcus phage S-N03</name>
    <dbReference type="NCBI Taxonomy" id="2718943"/>
    <lineage>
        <taxon>Viruses</taxon>
        <taxon>Duplodnaviria</taxon>
        <taxon>Heunggongvirae</taxon>
        <taxon>Uroviricota</taxon>
        <taxon>Caudoviricetes</taxon>
        <taxon>Pantevenvirales</taxon>
        <taxon>Kyanoviridae</taxon>
        <taxon>Huanghaivirus</taxon>
        <taxon>Huanghaivirus snothree</taxon>
    </lineage>
</organism>
<evidence type="ECO:0000313" key="2">
    <source>
        <dbReference type="Proteomes" id="UP000502617"/>
    </source>
</evidence>
<reference evidence="1 2" key="1">
    <citation type="submission" date="2020-03" db="EMBL/GenBank/DDBJ databases">
        <title>The Isolation and Genome Sequence of a Novel Cyanophage S-N03 from the Huanghai Sea, China.</title>
        <authorList>
            <person name="Jiang T."/>
        </authorList>
    </citation>
    <scope>NUCLEOTIDE SEQUENCE [LARGE SCALE GENOMIC DNA]</scope>
</reference>
<dbReference type="RefSeq" id="YP_010669157.1">
    <property type="nucleotide sequence ID" value="NC_070959.1"/>
</dbReference>
<dbReference type="EMBL" id="MT162466">
    <property type="protein sequence ID" value="QIN96777.1"/>
    <property type="molecule type" value="Genomic_DNA"/>
</dbReference>
<dbReference type="KEGG" id="vg:77945311"/>
<name>A0A6G8R5T8_9CAUD</name>
<dbReference type="GeneID" id="77945311"/>
<dbReference type="Proteomes" id="UP000502617">
    <property type="component" value="Segment"/>
</dbReference>
<protein>
    <submittedName>
        <fullName evidence="1">Uncharacterized protein</fullName>
    </submittedName>
</protein>